<gene>
    <name evidence="10" type="ORF">H9945_00525</name>
</gene>
<organism evidence="10 11">
    <name type="scientific">Candidatus Gemmiger avicola</name>
    <dbReference type="NCBI Taxonomy" id="2838605"/>
    <lineage>
        <taxon>Bacteria</taxon>
        <taxon>Bacillati</taxon>
        <taxon>Bacillota</taxon>
        <taxon>Clostridia</taxon>
        <taxon>Eubacteriales</taxon>
        <taxon>Gemmiger</taxon>
    </lineage>
</organism>
<dbReference type="EMBL" id="DWYG01000006">
    <property type="protein sequence ID" value="HJB40963.1"/>
    <property type="molecule type" value="Genomic_DNA"/>
</dbReference>
<feature type="transmembrane region" description="Helical" evidence="9">
    <location>
        <begin position="72"/>
        <end position="99"/>
    </location>
</feature>
<name>A0A9D2M4V1_9FIRM</name>
<reference evidence="10" key="2">
    <citation type="submission" date="2021-04" db="EMBL/GenBank/DDBJ databases">
        <authorList>
            <person name="Gilroy R."/>
        </authorList>
    </citation>
    <scope>NUCLEOTIDE SEQUENCE</scope>
    <source>
        <strain evidence="10">ChiBcec8-13705</strain>
    </source>
</reference>
<evidence type="ECO:0000256" key="3">
    <source>
        <dbReference type="ARBA" id="ARBA00022630"/>
    </source>
</evidence>
<protein>
    <submittedName>
        <fullName evidence="10">RnfABCDGE type electron transport complex subunit D</fullName>
    </submittedName>
</protein>
<evidence type="ECO:0000256" key="8">
    <source>
        <dbReference type="ARBA" id="ARBA00023136"/>
    </source>
</evidence>
<dbReference type="AlphaFoldDB" id="A0A9D2M4V1"/>
<comment type="caution">
    <text evidence="10">The sequence shown here is derived from an EMBL/GenBank/DDBJ whole genome shotgun (WGS) entry which is preliminary data.</text>
</comment>
<feature type="transmembrane region" description="Helical" evidence="9">
    <location>
        <begin position="295"/>
        <end position="314"/>
    </location>
</feature>
<reference evidence="10" key="1">
    <citation type="journal article" date="2021" name="PeerJ">
        <title>Extensive microbial diversity within the chicken gut microbiome revealed by metagenomics and culture.</title>
        <authorList>
            <person name="Gilroy R."/>
            <person name="Ravi A."/>
            <person name="Getino M."/>
            <person name="Pursley I."/>
            <person name="Horton D.L."/>
            <person name="Alikhan N.F."/>
            <person name="Baker D."/>
            <person name="Gharbi K."/>
            <person name="Hall N."/>
            <person name="Watson M."/>
            <person name="Adriaenssens E.M."/>
            <person name="Foster-Nyarko E."/>
            <person name="Jarju S."/>
            <person name="Secka A."/>
            <person name="Antonio M."/>
            <person name="Oren A."/>
            <person name="Chaudhuri R.R."/>
            <person name="La Ragione R."/>
            <person name="Hildebrand F."/>
            <person name="Pallen M.J."/>
        </authorList>
    </citation>
    <scope>NUCLEOTIDE SEQUENCE</scope>
    <source>
        <strain evidence="10">ChiBcec8-13705</strain>
    </source>
</reference>
<evidence type="ECO:0000256" key="9">
    <source>
        <dbReference type="SAM" id="Phobius"/>
    </source>
</evidence>
<dbReference type="PANTHER" id="PTHR30578:SF0">
    <property type="entry name" value="ION-TRANSLOCATING OXIDOREDUCTASE COMPLEX SUBUNIT D"/>
    <property type="match status" value="1"/>
</dbReference>
<feature type="transmembrane region" description="Helical" evidence="9">
    <location>
        <begin position="202"/>
        <end position="219"/>
    </location>
</feature>
<keyword evidence="5 9" id="KW-0812">Transmembrane</keyword>
<dbReference type="Pfam" id="PF03116">
    <property type="entry name" value="NQR2_RnfD_RnfE"/>
    <property type="match status" value="1"/>
</dbReference>
<proteinExistence type="predicted"/>
<sequence length="343" mass="37232">MHSSFQRSANYGYYADLLWCCVPLMAMAWFYYGPRPLLLMLAGLFTAYVCDCLVAPLHGADYRPHEPSSECFAALIVLMMPASVSYAVVVAAVVVAVLAKETFGGEGHYPFHPAAVGMAVAALSWPGQVFSYPTPGTVLPLWGGVESGTGAGLNATLSSGGLPSDTTINLVTGNVAGPLGTGAILVILACGLYLLCRGHLQLSTLLPYLVVCVAVPWLMPALNDLPAFSFPWEFVRQRVYLEKYIILSGGMLFGGIFLACEPVTQPNRLSSRIIYGLLLGVATTVFRYNTVYETGICFALLIVGAFPEWLDRVARRAERIKFMKKEEQRRAQRANPESIPEGF</sequence>
<keyword evidence="6" id="KW-1278">Translocase</keyword>
<dbReference type="InterPro" id="IPR004338">
    <property type="entry name" value="NqrB/RnfD"/>
</dbReference>
<keyword evidence="3" id="KW-0285">Flavoprotein</keyword>
<feature type="transmembrane region" description="Helical" evidence="9">
    <location>
        <begin position="38"/>
        <end position="60"/>
    </location>
</feature>
<evidence type="ECO:0000256" key="1">
    <source>
        <dbReference type="ARBA" id="ARBA00022448"/>
    </source>
</evidence>
<dbReference type="GO" id="GO:0055085">
    <property type="term" value="P:transmembrane transport"/>
    <property type="evidence" value="ECO:0007669"/>
    <property type="project" value="InterPro"/>
</dbReference>
<accession>A0A9D2M4V1</accession>
<feature type="transmembrane region" description="Helical" evidence="9">
    <location>
        <begin position="12"/>
        <end position="32"/>
    </location>
</feature>
<keyword evidence="4" id="KW-0288">FMN</keyword>
<evidence type="ECO:0000313" key="11">
    <source>
        <dbReference type="Proteomes" id="UP000886803"/>
    </source>
</evidence>
<evidence type="ECO:0000313" key="10">
    <source>
        <dbReference type="EMBL" id="HJB40963.1"/>
    </source>
</evidence>
<evidence type="ECO:0000256" key="7">
    <source>
        <dbReference type="ARBA" id="ARBA00022989"/>
    </source>
</evidence>
<feature type="transmembrane region" description="Helical" evidence="9">
    <location>
        <begin position="272"/>
        <end position="289"/>
    </location>
</feature>
<dbReference type="Proteomes" id="UP000886803">
    <property type="component" value="Unassembled WGS sequence"/>
</dbReference>
<feature type="transmembrane region" description="Helical" evidence="9">
    <location>
        <begin position="175"/>
        <end position="195"/>
    </location>
</feature>
<feature type="transmembrane region" description="Helical" evidence="9">
    <location>
        <begin position="239"/>
        <end position="260"/>
    </location>
</feature>
<evidence type="ECO:0000256" key="5">
    <source>
        <dbReference type="ARBA" id="ARBA00022692"/>
    </source>
</evidence>
<keyword evidence="8 9" id="KW-0472">Membrane</keyword>
<evidence type="ECO:0000256" key="2">
    <source>
        <dbReference type="ARBA" id="ARBA00022553"/>
    </source>
</evidence>
<keyword evidence="2" id="KW-0597">Phosphoprotein</keyword>
<dbReference type="GO" id="GO:0005886">
    <property type="term" value="C:plasma membrane"/>
    <property type="evidence" value="ECO:0007669"/>
    <property type="project" value="TreeGrafter"/>
</dbReference>
<keyword evidence="1" id="KW-0813">Transport</keyword>
<dbReference type="PANTHER" id="PTHR30578">
    <property type="entry name" value="ELECTRON TRANSPORT COMPLEX PROTEIN RNFD"/>
    <property type="match status" value="1"/>
</dbReference>
<keyword evidence="7 9" id="KW-1133">Transmembrane helix</keyword>
<evidence type="ECO:0000256" key="4">
    <source>
        <dbReference type="ARBA" id="ARBA00022643"/>
    </source>
</evidence>
<evidence type="ECO:0000256" key="6">
    <source>
        <dbReference type="ARBA" id="ARBA00022967"/>
    </source>
</evidence>